<dbReference type="PRINTS" id="PR01217">
    <property type="entry name" value="PRICHEXTENSN"/>
</dbReference>
<feature type="region of interest" description="Disordered" evidence="1">
    <location>
        <begin position="31"/>
        <end position="51"/>
    </location>
</feature>
<feature type="region of interest" description="Disordered" evidence="1">
    <location>
        <begin position="319"/>
        <end position="383"/>
    </location>
</feature>
<evidence type="ECO:0000256" key="1">
    <source>
        <dbReference type="SAM" id="MobiDB-lite"/>
    </source>
</evidence>
<feature type="compositionally biased region" description="Pro residues" evidence="1">
    <location>
        <begin position="35"/>
        <end position="51"/>
    </location>
</feature>
<organism evidence="2 3">
    <name type="scientific">Penaeus vannamei</name>
    <name type="common">Whiteleg shrimp</name>
    <name type="synonym">Litopenaeus vannamei</name>
    <dbReference type="NCBI Taxonomy" id="6689"/>
    <lineage>
        <taxon>Eukaryota</taxon>
        <taxon>Metazoa</taxon>
        <taxon>Ecdysozoa</taxon>
        <taxon>Arthropoda</taxon>
        <taxon>Crustacea</taxon>
        <taxon>Multicrustacea</taxon>
        <taxon>Malacostraca</taxon>
        <taxon>Eumalacostraca</taxon>
        <taxon>Eucarida</taxon>
        <taxon>Decapoda</taxon>
        <taxon>Dendrobranchiata</taxon>
        <taxon>Penaeoidea</taxon>
        <taxon>Penaeidae</taxon>
        <taxon>Penaeus</taxon>
    </lineage>
</organism>
<feature type="compositionally biased region" description="Basic and acidic residues" evidence="1">
    <location>
        <begin position="349"/>
        <end position="360"/>
    </location>
</feature>
<name>A0A423SBN1_PENVA</name>
<protein>
    <submittedName>
        <fullName evidence="2">Uncharacterized protein</fullName>
    </submittedName>
</protein>
<evidence type="ECO:0000313" key="2">
    <source>
        <dbReference type="EMBL" id="ROT61605.1"/>
    </source>
</evidence>
<accession>A0A423SBN1</accession>
<gene>
    <name evidence="2" type="ORF">C7M84_020597</name>
</gene>
<proteinExistence type="predicted"/>
<dbReference type="EMBL" id="QCYY01004086">
    <property type="protein sequence ID" value="ROT61605.1"/>
    <property type="molecule type" value="Genomic_DNA"/>
</dbReference>
<comment type="caution">
    <text evidence="2">The sequence shown here is derived from an EMBL/GenBank/DDBJ whole genome shotgun (WGS) entry which is preliminary data.</text>
</comment>
<sequence>MKGFLSLPPPSPPPPLPLPLLLFPSLPPCHYHSSPPSPAPPSPLLPSPLPHPLSPPPSHPLFLVQSSPCPISFFVSPRPPFLLPIIPQSPPLPSYPPVPSPPPSPPYTPIPSTPFPLLSPPPRSPSPPSPFPQCLPQSFSPLPPRNPPSFPHALLPSLSSILFLYRTKPFPFPPPFFELSSPPPLLLSPPTRSVLSSHYTLPTPFPLPSPRIYELILPSLPFPHPSPVSLSSPSSPPISSASLPPLPSHAYSCSVVSAFLAGCPSSLPSPGTGRISSSRPLPAWWGGVLSSLYPISSLSLSRLTSHALLPSIHDSPLSPAPSPSLASRYSEGVSQGSPRSGGAPLSSIRADKADAREKLKTFSARTGLGGEESRRGPTRRTAPSSLRIQPLYVLCLQLSPPIQPTFLVHPSPLPPDSIALSSPYDLLSHDFHASTSQSTFHSIYFSLLALFY</sequence>
<reference evidence="2 3" key="1">
    <citation type="submission" date="2018-04" db="EMBL/GenBank/DDBJ databases">
        <authorList>
            <person name="Zhang X."/>
            <person name="Yuan J."/>
            <person name="Li F."/>
            <person name="Xiang J."/>
        </authorList>
    </citation>
    <scope>NUCLEOTIDE SEQUENCE [LARGE SCALE GENOMIC DNA]</scope>
    <source>
        <tissue evidence="2">Muscle</tissue>
    </source>
</reference>
<reference evidence="2 3" key="2">
    <citation type="submission" date="2019-01" db="EMBL/GenBank/DDBJ databases">
        <title>The decoding of complex shrimp genome reveals the adaptation for benthos swimmer, frequently molting mechanism and breeding impact on genome.</title>
        <authorList>
            <person name="Sun Y."/>
            <person name="Gao Y."/>
            <person name="Yu Y."/>
        </authorList>
    </citation>
    <scope>NUCLEOTIDE SEQUENCE [LARGE SCALE GENOMIC DNA]</scope>
    <source>
        <tissue evidence="2">Muscle</tissue>
    </source>
</reference>
<evidence type="ECO:0000313" key="3">
    <source>
        <dbReference type="Proteomes" id="UP000283509"/>
    </source>
</evidence>
<feature type="compositionally biased region" description="Pro residues" evidence="1">
    <location>
        <begin position="118"/>
        <end position="133"/>
    </location>
</feature>
<dbReference type="AlphaFoldDB" id="A0A423SBN1"/>
<dbReference type="Proteomes" id="UP000283509">
    <property type="component" value="Unassembled WGS sequence"/>
</dbReference>
<keyword evidence="3" id="KW-1185">Reference proteome</keyword>
<feature type="region of interest" description="Disordered" evidence="1">
    <location>
        <begin position="118"/>
        <end position="138"/>
    </location>
</feature>